<reference evidence="2" key="1">
    <citation type="submission" date="2017-09" db="EMBL/GenBank/DDBJ databases">
        <title>Genome sequence of Nannocystis excedens DSM 71.</title>
        <authorList>
            <person name="Blom J."/>
        </authorList>
    </citation>
    <scope>NUCLEOTIDE SEQUENCE [LARGE SCALE GENOMIC DNA]</scope>
    <source>
        <strain evidence="2">type strain: E19</strain>
    </source>
</reference>
<accession>A0A2C9D2U1</accession>
<dbReference type="InterPro" id="IPR009874">
    <property type="entry name" value="DUF1428"/>
</dbReference>
<keyword evidence="2" id="KW-1185">Reference proteome</keyword>
<dbReference type="Proteomes" id="UP000223606">
    <property type="component" value="Chromosome 1"/>
</dbReference>
<proteinExistence type="predicted"/>
<dbReference type="OrthoDB" id="9792392at2"/>
<evidence type="ECO:0008006" key="3">
    <source>
        <dbReference type="Google" id="ProtNLM"/>
    </source>
</evidence>
<dbReference type="SUPFAM" id="SSF54909">
    <property type="entry name" value="Dimeric alpha+beta barrel"/>
    <property type="match status" value="1"/>
</dbReference>
<dbReference type="EMBL" id="LT960614">
    <property type="protein sequence ID" value="SON54509.1"/>
    <property type="molecule type" value="Genomic_DNA"/>
</dbReference>
<evidence type="ECO:0000313" key="2">
    <source>
        <dbReference type="Proteomes" id="UP000223606"/>
    </source>
</evidence>
<dbReference type="PIRSF" id="PIRSF007028">
    <property type="entry name" value="UCP007028"/>
    <property type="match status" value="1"/>
</dbReference>
<dbReference type="Gene3D" id="3.30.70.100">
    <property type="match status" value="1"/>
</dbReference>
<dbReference type="InterPro" id="IPR011008">
    <property type="entry name" value="Dimeric_a/b-barrel"/>
</dbReference>
<sequence>MSYVDGFLLAVPAGRKDDYRKLAEDAAVIFKEHGALKVVECWGDDVPDGEVTSFPMAVKRTDDEVVVFSWIVWPSREARDEGNRKVMEDPRMQMDMTQMPFDGKRMIFGGFNVLVDA</sequence>
<dbReference type="Pfam" id="PF07237">
    <property type="entry name" value="DUF1428"/>
    <property type="match status" value="1"/>
</dbReference>
<evidence type="ECO:0000313" key="1">
    <source>
        <dbReference type="EMBL" id="SON54509.1"/>
    </source>
</evidence>
<protein>
    <recommendedName>
        <fullName evidence="3">RNA signal recognition particle 4.5S RNA</fullName>
    </recommendedName>
</protein>
<gene>
    <name evidence="1" type="ORF">HDIA_0968</name>
</gene>
<dbReference type="AlphaFoldDB" id="A0A2C9D2U1"/>
<dbReference type="RefSeq" id="WP_099554891.1">
    <property type="nucleotide sequence ID" value="NZ_LT960614.1"/>
</dbReference>
<name>A0A2C9D2U1_9HYPH</name>
<organism evidence="1 2">
    <name type="scientific">Hartmannibacter diazotrophicus</name>
    <dbReference type="NCBI Taxonomy" id="1482074"/>
    <lineage>
        <taxon>Bacteria</taxon>
        <taxon>Pseudomonadati</taxon>
        <taxon>Pseudomonadota</taxon>
        <taxon>Alphaproteobacteria</taxon>
        <taxon>Hyphomicrobiales</taxon>
        <taxon>Pleomorphomonadaceae</taxon>
        <taxon>Hartmannibacter</taxon>
    </lineage>
</organism>
<dbReference type="KEGG" id="hdi:HDIA_0968"/>